<evidence type="ECO:0000313" key="4">
    <source>
        <dbReference type="Proteomes" id="UP000616724"/>
    </source>
</evidence>
<dbReference type="AlphaFoldDB" id="A0A8J3RNB5"/>
<dbReference type="Pfam" id="PF01740">
    <property type="entry name" value="STAS"/>
    <property type="match status" value="1"/>
</dbReference>
<dbReference type="RefSeq" id="WP_203892361.1">
    <property type="nucleotide sequence ID" value="NZ_BOOH01000035.1"/>
</dbReference>
<comment type="caution">
    <text evidence="3">The sequence shown here is derived from an EMBL/GenBank/DDBJ whole genome shotgun (WGS) entry which is preliminary data.</text>
</comment>
<evidence type="ECO:0000259" key="2">
    <source>
        <dbReference type="PROSITE" id="PS50801"/>
    </source>
</evidence>
<feature type="region of interest" description="Disordered" evidence="1">
    <location>
        <begin position="137"/>
        <end position="160"/>
    </location>
</feature>
<gene>
    <name evidence="3" type="ORF">Plo01_42290</name>
</gene>
<dbReference type="InterPro" id="IPR036513">
    <property type="entry name" value="STAS_dom_sf"/>
</dbReference>
<evidence type="ECO:0000256" key="1">
    <source>
        <dbReference type="SAM" id="MobiDB-lite"/>
    </source>
</evidence>
<sequence length="247" mass="27014">MNVSVRIAHCSDDTASLVVTGEMDASNCELLESILDSIIARGARYIMINAGELNFCDVTGAYMLARVHRRLRLAGGELVVTASESVTETLDALRKLTGREPPGTAEKPGRGVEPVTPRARRRHLPIRRFGNQHVRRVRNAERRRSAAAPAAPPLPPAPPPVAPHPVLERAARLQKEATAQLESMLLRAETACVITAEAHERLASCHTALARRAALRGESPLGCDDRFHLLEAERMRRRALHFAGEDG</sequence>
<dbReference type="SUPFAM" id="SSF52091">
    <property type="entry name" value="SpoIIaa-like"/>
    <property type="match status" value="1"/>
</dbReference>
<proteinExistence type="predicted"/>
<dbReference type="PROSITE" id="PS50801">
    <property type="entry name" value="STAS"/>
    <property type="match status" value="1"/>
</dbReference>
<name>A0A8J3RNB5_9ACTN</name>
<feature type="compositionally biased region" description="Pro residues" evidence="1">
    <location>
        <begin position="150"/>
        <end position="160"/>
    </location>
</feature>
<accession>A0A8J3RNB5</accession>
<dbReference type="Proteomes" id="UP000616724">
    <property type="component" value="Unassembled WGS sequence"/>
</dbReference>
<dbReference type="EMBL" id="BOOH01000035">
    <property type="protein sequence ID" value="GIH77800.1"/>
    <property type="molecule type" value="Genomic_DNA"/>
</dbReference>
<protein>
    <recommendedName>
        <fullName evidence="2">STAS domain-containing protein</fullName>
    </recommendedName>
</protein>
<dbReference type="Gene3D" id="3.30.750.24">
    <property type="entry name" value="STAS domain"/>
    <property type="match status" value="1"/>
</dbReference>
<dbReference type="CDD" id="cd07043">
    <property type="entry name" value="STAS_anti-anti-sigma_factors"/>
    <property type="match status" value="1"/>
</dbReference>
<dbReference type="InterPro" id="IPR002645">
    <property type="entry name" value="STAS_dom"/>
</dbReference>
<keyword evidence="4" id="KW-1185">Reference proteome</keyword>
<feature type="region of interest" description="Disordered" evidence="1">
    <location>
        <begin position="96"/>
        <end position="118"/>
    </location>
</feature>
<feature type="domain" description="STAS" evidence="2">
    <location>
        <begin position="17"/>
        <end position="94"/>
    </location>
</feature>
<reference evidence="3 4" key="1">
    <citation type="submission" date="2021-01" db="EMBL/GenBank/DDBJ databases">
        <title>Whole genome shotgun sequence of Planobispora longispora NBRC 13918.</title>
        <authorList>
            <person name="Komaki H."/>
            <person name="Tamura T."/>
        </authorList>
    </citation>
    <scope>NUCLEOTIDE SEQUENCE [LARGE SCALE GENOMIC DNA]</scope>
    <source>
        <strain evidence="3 4">NBRC 13918</strain>
    </source>
</reference>
<organism evidence="3 4">
    <name type="scientific">Planobispora longispora</name>
    <dbReference type="NCBI Taxonomy" id="28887"/>
    <lineage>
        <taxon>Bacteria</taxon>
        <taxon>Bacillati</taxon>
        <taxon>Actinomycetota</taxon>
        <taxon>Actinomycetes</taxon>
        <taxon>Streptosporangiales</taxon>
        <taxon>Streptosporangiaceae</taxon>
        <taxon>Planobispora</taxon>
    </lineage>
</organism>
<evidence type="ECO:0000313" key="3">
    <source>
        <dbReference type="EMBL" id="GIH77800.1"/>
    </source>
</evidence>